<keyword evidence="3" id="KW-1003">Cell membrane</keyword>
<evidence type="ECO:0000256" key="4">
    <source>
        <dbReference type="ARBA" id="ARBA00022692"/>
    </source>
</evidence>
<evidence type="ECO:0000256" key="5">
    <source>
        <dbReference type="ARBA" id="ARBA00022989"/>
    </source>
</evidence>
<keyword evidence="6 12" id="KW-0297">G-protein coupled receptor</keyword>
<feature type="transmembrane region" description="Helical" evidence="14">
    <location>
        <begin position="706"/>
        <end position="727"/>
    </location>
</feature>
<gene>
    <name evidence="17" type="primary">LOC107063613</name>
</gene>
<keyword evidence="4 12" id="KW-0812">Transmembrane</keyword>
<comment type="similarity">
    <text evidence="2 12">Belongs to the G-protein coupled receptor 1 family.</text>
</comment>
<dbReference type="PANTHER" id="PTHR24243:SF107">
    <property type="entry name" value="NEUROPEPTIDES CAPA RECEPTOR"/>
    <property type="match status" value="1"/>
</dbReference>
<feature type="transmembrane region" description="Helical" evidence="14">
    <location>
        <begin position="496"/>
        <end position="513"/>
    </location>
</feature>
<evidence type="ECO:0000256" key="11">
    <source>
        <dbReference type="ARBA" id="ARBA00023224"/>
    </source>
</evidence>
<evidence type="ECO:0000256" key="3">
    <source>
        <dbReference type="ARBA" id="ARBA00022475"/>
    </source>
</evidence>
<feature type="transmembrane region" description="Helical" evidence="14">
    <location>
        <begin position="118"/>
        <end position="139"/>
    </location>
</feature>
<feature type="region of interest" description="Disordered" evidence="13">
    <location>
        <begin position="877"/>
        <end position="920"/>
    </location>
</feature>
<keyword evidence="7 14" id="KW-0472">Membrane</keyword>
<dbReference type="PANTHER" id="PTHR24243">
    <property type="entry name" value="G-PROTEIN COUPLED RECEPTOR"/>
    <property type="match status" value="1"/>
</dbReference>
<feature type="domain" description="G-protein coupled receptors family 1 profile" evidence="15">
    <location>
        <begin position="59"/>
        <end position="331"/>
    </location>
</feature>
<protein>
    <submittedName>
        <fullName evidence="17">Uncharacterized protein LOC107063613</fullName>
    </submittedName>
</protein>
<evidence type="ECO:0000256" key="6">
    <source>
        <dbReference type="ARBA" id="ARBA00023040"/>
    </source>
</evidence>
<feature type="transmembrane region" description="Helical" evidence="14">
    <location>
        <begin position="160"/>
        <end position="181"/>
    </location>
</feature>
<feature type="transmembrane region" description="Helical" evidence="14">
    <location>
        <begin position="570"/>
        <end position="589"/>
    </location>
</feature>
<dbReference type="InterPro" id="IPR017452">
    <property type="entry name" value="GPCR_Rhodpsn_7TM"/>
</dbReference>
<proteinExistence type="inferred from homology"/>
<keyword evidence="5 14" id="KW-1133">Transmembrane helix</keyword>
<evidence type="ECO:0000256" key="9">
    <source>
        <dbReference type="ARBA" id="ARBA00023170"/>
    </source>
</evidence>
<evidence type="ECO:0000256" key="8">
    <source>
        <dbReference type="ARBA" id="ARBA00023157"/>
    </source>
</evidence>
<keyword evidence="9 12" id="KW-0675">Receptor</keyword>
<evidence type="ECO:0000313" key="17">
    <source>
        <dbReference type="RefSeq" id="XP_015175275.1"/>
    </source>
</evidence>
<dbReference type="InterPro" id="IPR005390">
    <property type="entry name" value="NeuromedU_rcpt"/>
</dbReference>
<sequence length="953" mass="110162">MDLNKILDKENDFLDKEDMKNMTEFEFLRTVLGPKYLPMSLVLPLTTVYLAIFVSGIFGNIATCTVIAKNSSMQTSTNYYLFNLAISDLTLLILGLPNELSVFWQQYPWTLGLTLCKIRAYVSEMSSYVSVLTIVAFSMERYLAICHPLRVYTMSGLKRPIRFIFASWSIALISALPFAIYTKVNFVEYPPDSGNYSAESAICAILSTSMPNFPLYEISCIIFFFLPMLIILVVYTRMGLEIHRSTRRVVGPIVHSSIHGETRQVQSRKSTIRMLSAVVVMFFLCWAPFHAQRLLYVYANDSDYYPDLNEWLYILSGCLYYFSTTVNPILYNLMSVKYRDAFKQTICCKRKVRKSWTITSPDLCRCESYEEAHLPRFMCSMRYTFGQAKEVFRFTSNRDRVARNKTTHDRYGEIQNATIEDPSKSLLNNNGGHIVVQEQSSITSETTTSKMIVKESISTARFNIEQKKKKLTNYYLLLTRLINSRKKTQYSRGMNISSRYTIPLSNITELTNLDETEYLLKKLGSKYLPLQLVLPITFAYVIIFVTGVFGNIMTCIVIKKNQTMQTATNYYLFNLAISDLLLLILGLPNELSIFWEQYPWQFGLYMCKLRAFVSEMSSYASVLTIVTFSLERYLAICHPLHLYTMSGLKRPIRFILGTWIVALIFAIPFAIYTTVNYIEYPPESGRYSEDSALCAMLLHNMPNFPLYELSCIIFFLIPMVFIVVLYVRICLRIQRNTLDHSIEGTVRVHGETRQAHSRKAIVRMLIAVVIMFFVCWAPFHAQRLLYVHRTSYFNDINEWLHPLSGCLYYFSTTVNPILYNVMSVKYRIAFKETLWCSSVNLSTPPDGNNSVTVYDCETGKEFRMIRIRSSRYNKRSIKRYDSSEQSNISRRSLKNSQRSTEDDERSSPIETSMDDDPPIIVSTKSSFVVQSYNGRIKCWTTKKNRSSSKETHI</sequence>
<dbReference type="InterPro" id="IPR000276">
    <property type="entry name" value="GPCR_Rhodpsn"/>
</dbReference>
<feature type="transmembrane region" description="Helical" evidence="14">
    <location>
        <begin position="533"/>
        <end position="558"/>
    </location>
</feature>
<evidence type="ECO:0000313" key="16">
    <source>
        <dbReference type="Proteomes" id="UP000694924"/>
    </source>
</evidence>
<dbReference type="PRINTS" id="PR01565">
    <property type="entry name" value="NEUROMEDINUR"/>
</dbReference>
<accession>A0ABM1I4Y8</accession>
<evidence type="ECO:0000256" key="12">
    <source>
        <dbReference type="RuleBase" id="RU000688"/>
    </source>
</evidence>
<dbReference type="PROSITE" id="PS00237">
    <property type="entry name" value="G_PROTEIN_RECEP_F1_1"/>
    <property type="match status" value="2"/>
</dbReference>
<keyword evidence="16" id="KW-1185">Reference proteome</keyword>
<dbReference type="Pfam" id="PF00001">
    <property type="entry name" value="7tm_1"/>
    <property type="match status" value="2"/>
</dbReference>
<dbReference type="CDD" id="cd15134">
    <property type="entry name" value="7tmA_capaR"/>
    <property type="match status" value="2"/>
</dbReference>
<feature type="domain" description="G-protein coupled receptors family 1 profile" evidence="15">
    <location>
        <begin position="550"/>
        <end position="819"/>
    </location>
</feature>
<feature type="transmembrane region" description="Helical" evidence="14">
    <location>
        <begin position="311"/>
        <end position="333"/>
    </location>
</feature>
<dbReference type="PROSITE" id="PS50262">
    <property type="entry name" value="G_PROTEIN_RECEP_F1_2"/>
    <property type="match status" value="2"/>
</dbReference>
<feature type="transmembrane region" description="Helical" evidence="14">
    <location>
        <begin position="651"/>
        <end position="672"/>
    </location>
</feature>
<dbReference type="GeneID" id="107063613"/>
<dbReference type="Proteomes" id="UP000694924">
    <property type="component" value="Unplaced"/>
</dbReference>
<evidence type="ECO:0000256" key="14">
    <source>
        <dbReference type="SAM" id="Phobius"/>
    </source>
</evidence>
<evidence type="ECO:0000259" key="15">
    <source>
        <dbReference type="PROSITE" id="PS50262"/>
    </source>
</evidence>
<feature type="transmembrane region" description="Helical" evidence="14">
    <location>
        <begin position="609"/>
        <end position="630"/>
    </location>
</feature>
<feature type="transmembrane region" description="Helical" evidence="14">
    <location>
        <begin position="760"/>
        <end position="779"/>
    </location>
</feature>
<feature type="transmembrane region" description="Helical" evidence="14">
    <location>
        <begin position="80"/>
        <end position="98"/>
    </location>
</feature>
<feature type="compositionally biased region" description="Polar residues" evidence="13">
    <location>
        <begin position="883"/>
        <end position="898"/>
    </location>
</feature>
<reference evidence="17" key="1">
    <citation type="submission" date="2025-08" db="UniProtKB">
        <authorList>
            <consortium name="RefSeq"/>
        </authorList>
    </citation>
    <scope>IDENTIFICATION</scope>
</reference>
<organism evidence="16 17">
    <name type="scientific">Polistes dominula</name>
    <name type="common">European paper wasp</name>
    <name type="synonym">Vespa dominula</name>
    <dbReference type="NCBI Taxonomy" id="743375"/>
    <lineage>
        <taxon>Eukaryota</taxon>
        <taxon>Metazoa</taxon>
        <taxon>Ecdysozoa</taxon>
        <taxon>Arthropoda</taxon>
        <taxon>Hexapoda</taxon>
        <taxon>Insecta</taxon>
        <taxon>Pterygota</taxon>
        <taxon>Neoptera</taxon>
        <taxon>Endopterygota</taxon>
        <taxon>Hymenoptera</taxon>
        <taxon>Apocrita</taxon>
        <taxon>Aculeata</taxon>
        <taxon>Vespoidea</taxon>
        <taxon>Vespidae</taxon>
        <taxon>Polistinae</taxon>
        <taxon>Polistini</taxon>
        <taxon>Polistes</taxon>
    </lineage>
</organism>
<comment type="subcellular location">
    <subcellularLocation>
        <location evidence="1">Cell membrane</location>
        <topology evidence="1">Multi-pass membrane protein</topology>
    </subcellularLocation>
</comment>
<dbReference type="Gene3D" id="1.20.1070.10">
    <property type="entry name" value="Rhodopsin 7-helix transmembrane proteins"/>
    <property type="match status" value="2"/>
</dbReference>
<feature type="transmembrane region" description="Helical" evidence="14">
    <location>
        <begin position="215"/>
        <end position="235"/>
    </location>
</feature>
<evidence type="ECO:0000256" key="7">
    <source>
        <dbReference type="ARBA" id="ARBA00023136"/>
    </source>
</evidence>
<name>A0ABM1I4Y8_POLDO</name>
<keyword evidence="8" id="KW-1015">Disulfide bond</keyword>
<feature type="transmembrane region" description="Helical" evidence="14">
    <location>
        <begin position="272"/>
        <end position="291"/>
    </location>
</feature>
<keyword evidence="11 12" id="KW-0807">Transducer</keyword>
<dbReference type="SUPFAM" id="SSF81321">
    <property type="entry name" value="Family A G protein-coupled receptor-like"/>
    <property type="match status" value="2"/>
</dbReference>
<evidence type="ECO:0000256" key="10">
    <source>
        <dbReference type="ARBA" id="ARBA00023180"/>
    </source>
</evidence>
<evidence type="ECO:0000256" key="1">
    <source>
        <dbReference type="ARBA" id="ARBA00004651"/>
    </source>
</evidence>
<dbReference type="RefSeq" id="XP_015175275.1">
    <property type="nucleotide sequence ID" value="XM_015319789.1"/>
</dbReference>
<keyword evidence="10" id="KW-0325">Glycoprotein</keyword>
<feature type="transmembrane region" description="Helical" evidence="14">
    <location>
        <begin position="799"/>
        <end position="821"/>
    </location>
</feature>
<evidence type="ECO:0000256" key="2">
    <source>
        <dbReference type="ARBA" id="ARBA00010663"/>
    </source>
</evidence>
<evidence type="ECO:0000256" key="13">
    <source>
        <dbReference type="SAM" id="MobiDB-lite"/>
    </source>
</evidence>
<dbReference type="PRINTS" id="PR00237">
    <property type="entry name" value="GPCRRHODOPSN"/>
</dbReference>